<comment type="caution">
    <text evidence="2">The sequence shown here is derived from an EMBL/GenBank/DDBJ whole genome shotgun (WGS) entry which is preliminary data.</text>
</comment>
<feature type="compositionally biased region" description="Basic and acidic residues" evidence="1">
    <location>
        <begin position="24"/>
        <end position="49"/>
    </location>
</feature>
<name>A0A2S8F4D1_9BACT</name>
<dbReference type="AlphaFoldDB" id="A0A2S8F4D1"/>
<accession>A0A2S8F4D1</accession>
<feature type="region of interest" description="Disordered" evidence="1">
    <location>
        <begin position="23"/>
        <end position="70"/>
    </location>
</feature>
<evidence type="ECO:0000313" key="3">
    <source>
        <dbReference type="Proteomes" id="UP000239388"/>
    </source>
</evidence>
<evidence type="ECO:0000256" key="1">
    <source>
        <dbReference type="SAM" id="MobiDB-lite"/>
    </source>
</evidence>
<sequence>MSVENLFELFVLTLPKIRQAQPDLPRRPMIETRWDSKTKGSLSKRDRSAHPVAVPITSLGKSSQKPRREF</sequence>
<proteinExistence type="predicted"/>
<protein>
    <submittedName>
        <fullName evidence="2">Uncharacterized protein</fullName>
    </submittedName>
</protein>
<reference evidence="2 3" key="1">
    <citation type="submission" date="2018-02" db="EMBL/GenBank/DDBJ databases">
        <title>Comparative genomes isolates from brazilian mangrove.</title>
        <authorList>
            <person name="Araujo J.E."/>
            <person name="Taketani R.G."/>
            <person name="Silva M.C.P."/>
            <person name="Loureco M.V."/>
            <person name="Andreote F.D."/>
        </authorList>
    </citation>
    <scope>NUCLEOTIDE SEQUENCE [LARGE SCALE GENOMIC DNA]</scope>
    <source>
        <strain evidence="2 3">NAP PRIS-MGV</strain>
    </source>
</reference>
<organism evidence="2 3">
    <name type="scientific">Blastopirellula marina</name>
    <dbReference type="NCBI Taxonomy" id="124"/>
    <lineage>
        <taxon>Bacteria</taxon>
        <taxon>Pseudomonadati</taxon>
        <taxon>Planctomycetota</taxon>
        <taxon>Planctomycetia</taxon>
        <taxon>Pirellulales</taxon>
        <taxon>Pirellulaceae</taxon>
        <taxon>Blastopirellula</taxon>
    </lineage>
</organism>
<gene>
    <name evidence="2" type="ORF">C5Y98_27525</name>
</gene>
<evidence type="ECO:0000313" key="2">
    <source>
        <dbReference type="EMBL" id="PQO27011.1"/>
    </source>
</evidence>
<dbReference type="Proteomes" id="UP000239388">
    <property type="component" value="Unassembled WGS sequence"/>
</dbReference>
<dbReference type="EMBL" id="PUIB01000028">
    <property type="protein sequence ID" value="PQO27011.1"/>
    <property type="molecule type" value="Genomic_DNA"/>
</dbReference>